<reference evidence="1" key="1">
    <citation type="submission" date="2013-08" db="EMBL/GenBank/DDBJ databases">
        <authorList>
            <person name="Mendez C."/>
            <person name="Richter M."/>
            <person name="Ferrer M."/>
            <person name="Sanchez J."/>
        </authorList>
    </citation>
    <scope>NUCLEOTIDE SEQUENCE</scope>
</reference>
<organism evidence="1">
    <name type="scientific">mine drainage metagenome</name>
    <dbReference type="NCBI Taxonomy" id="410659"/>
    <lineage>
        <taxon>unclassified sequences</taxon>
        <taxon>metagenomes</taxon>
        <taxon>ecological metagenomes</taxon>
    </lineage>
</organism>
<name>T0ZII9_9ZZZZ</name>
<dbReference type="EMBL" id="AUZZ01005844">
    <property type="protein sequence ID" value="EQD48111.1"/>
    <property type="molecule type" value="Genomic_DNA"/>
</dbReference>
<comment type="caution">
    <text evidence="1">The sequence shown here is derived from an EMBL/GenBank/DDBJ whole genome shotgun (WGS) entry which is preliminary data.</text>
</comment>
<accession>T0ZII9</accession>
<protein>
    <submittedName>
        <fullName evidence="1">Uncharacterized protein</fullName>
    </submittedName>
</protein>
<sequence>MEDEPRHDDSDIIDSQHASLDKYMRLNSVYLLVLSKYKDYIEEKEELSVAELPTLVTPKAPMVTRKAAEIKGEFENYDYDANFYDASLKAFDFVSKSVDDLSLPLEFWLMPEETLHFMLGDITDKSILLCSLLIALGNPSAKVVVVSRDSMRNIYVYYEFSGHIVMMDMDNGSHTDLGSRDEMLGSFKLDDESTAYEFNDQMYVDIG</sequence>
<dbReference type="Gene3D" id="3.10.620.30">
    <property type="match status" value="1"/>
</dbReference>
<dbReference type="AlphaFoldDB" id="T0ZII9"/>
<gene>
    <name evidence="1" type="ORF">B2A_08126</name>
</gene>
<reference evidence="1" key="2">
    <citation type="journal article" date="2014" name="ISME J.">
        <title>Microbial stratification in low pH oxic and suboxic macroscopic growths along an acid mine drainage.</title>
        <authorList>
            <person name="Mendez-Garcia C."/>
            <person name="Mesa V."/>
            <person name="Sprenger R.R."/>
            <person name="Richter M."/>
            <person name="Diez M.S."/>
            <person name="Solano J."/>
            <person name="Bargiela R."/>
            <person name="Golyshina O.V."/>
            <person name="Manteca A."/>
            <person name="Ramos J.L."/>
            <person name="Gallego J.R."/>
            <person name="Llorente I."/>
            <person name="Martins Dos Santos V.A."/>
            <person name="Jensen O.N."/>
            <person name="Pelaez A.I."/>
            <person name="Sanchez J."/>
            <person name="Ferrer M."/>
        </authorList>
    </citation>
    <scope>NUCLEOTIDE SEQUENCE</scope>
</reference>
<evidence type="ECO:0000313" key="1">
    <source>
        <dbReference type="EMBL" id="EQD48111.1"/>
    </source>
</evidence>
<proteinExistence type="predicted"/>